<dbReference type="GO" id="GO:0005770">
    <property type="term" value="C:late endosome"/>
    <property type="evidence" value="ECO:0007669"/>
    <property type="project" value="TreeGrafter"/>
</dbReference>
<dbReference type="SUPFAM" id="SSF64268">
    <property type="entry name" value="PX domain"/>
    <property type="match status" value="1"/>
</dbReference>
<gene>
    <name evidence="7" type="ORF">CINC_LOCUS4944</name>
</gene>
<feature type="region of interest" description="Disordered" evidence="4">
    <location>
        <begin position="485"/>
        <end position="513"/>
    </location>
</feature>
<accession>A0A9P0BQ03</accession>
<evidence type="ECO:0000256" key="4">
    <source>
        <dbReference type="SAM" id="MobiDB-lite"/>
    </source>
</evidence>
<dbReference type="GO" id="GO:0045022">
    <property type="term" value="P:early endosome to late endosome transport"/>
    <property type="evidence" value="ECO:0007669"/>
    <property type="project" value="TreeGrafter"/>
</dbReference>
<feature type="domain" description="Protein kinase" evidence="5">
    <location>
        <begin position="159"/>
        <end position="395"/>
    </location>
</feature>
<dbReference type="InterPro" id="IPR011009">
    <property type="entry name" value="Kinase-like_dom_sf"/>
</dbReference>
<dbReference type="Pfam" id="PF00069">
    <property type="entry name" value="Pkinase"/>
    <property type="match status" value="1"/>
</dbReference>
<dbReference type="GO" id="GO:0005886">
    <property type="term" value="C:plasma membrane"/>
    <property type="evidence" value="ECO:0007669"/>
    <property type="project" value="TreeGrafter"/>
</dbReference>
<name>A0A9P0BQ03_CHRIL</name>
<keyword evidence="3" id="KW-0175">Coiled coil</keyword>
<dbReference type="GO" id="GO:0005524">
    <property type="term" value="F:ATP binding"/>
    <property type="evidence" value="ECO:0007669"/>
    <property type="project" value="InterPro"/>
</dbReference>
<dbReference type="Gene3D" id="1.10.510.10">
    <property type="entry name" value="Transferase(Phosphotransferase) domain 1"/>
    <property type="match status" value="1"/>
</dbReference>
<dbReference type="SUPFAM" id="SSF56112">
    <property type="entry name" value="Protein kinase-like (PK-like)"/>
    <property type="match status" value="1"/>
</dbReference>
<dbReference type="InterPro" id="IPR051837">
    <property type="entry name" value="SortingNexin/PXDomain-PKLike"/>
</dbReference>
<reference evidence="7" key="1">
    <citation type="submission" date="2021-12" db="EMBL/GenBank/DDBJ databases">
        <authorList>
            <person name="King R."/>
        </authorList>
    </citation>
    <scope>NUCLEOTIDE SEQUENCE</scope>
</reference>
<feature type="coiled-coil region" evidence="3">
    <location>
        <begin position="416"/>
        <end position="469"/>
    </location>
</feature>
<keyword evidence="2" id="KW-0963">Cytoplasm</keyword>
<dbReference type="EMBL" id="LR824021">
    <property type="protein sequence ID" value="CAH0590434.1"/>
    <property type="molecule type" value="Genomic_DNA"/>
</dbReference>
<dbReference type="GO" id="GO:0006622">
    <property type="term" value="P:protein targeting to lysosome"/>
    <property type="evidence" value="ECO:0007669"/>
    <property type="project" value="TreeGrafter"/>
</dbReference>
<dbReference type="Gene3D" id="3.30.1520.10">
    <property type="entry name" value="Phox-like domain"/>
    <property type="match status" value="1"/>
</dbReference>
<dbReference type="PANTHER" id="PTHR22999:SF40">
    <property type="entry name" value="PX DOMAIN-CONTAINING PROTEIN KINASE-LIKE PROTEIN"/>
    <property type="match status" value="1"/>
</dbReference>
<dbReference type="InterPro" id="IPR001683">
    <property type="entry name" value="PX_dom"/>
</dbReference>
<evidence type="ECO:0000313" key="8">
    <source>
        <dbReference type="Proteomes" id="UP001154114"/>
    </source>
</evidence>
<dbReference type="OrthoDB" id="41200at2759"/>
<dbReference type="GO" id="GO:0035091">
    <property type="term" value="F:phosphatidylinositol binding"/>
    <property type="evidence" value="ECO:0007669"/>
    <property type="project" value="InterPro"/>
</dbReference>
<organism evidence="7 8">
    <name type="scientific">Chrysodeixis includens</name>
    <name type="common">Soybean looper</name>
    <name type="synonym">Pseudoplusia includens</name>
    <dbReference type="NCBI Taxonomy" id="689277"/>
    <lineage>
        <taxon>Eukaryota</taxon>
        <taxon>Metazoa</taxon>
        <taxon>Ecdysozoa</taxon>
        <taxon>Arthropoda</taxon>
        <taxon>Hexapoda</taxon>
        <taxon>Insecta</taxon>
        <taxon>Pterygota</taxon>
        <taxon>Neoptera</taxon>
        <taxon>Endopterygota</taxon>
        <taxon>Lepidoptera</taxon>
        <taxon>Glossata</taxon>
        <taxon>Ditrysia</taxon>
        <taxon>Noctuoidea</taxon>
        <taxon>Noctuidae</taxon>
        <taxon>Plusiinae</taxon>
        <taxon>Chrysodeixis</taxon>
    </lineage>
</organism>
<evidence type="ECO:0000256" key="2">
    <source>
        <dbReference type="ARBA" id="ARBA00022490"/>
    </source>
</evidence>
<dbReference type="SMART" id="SM00220">
    <property type="entry name" value="S_TKc"/>
    <property type="match status" value="1"/>
</dbReference>
<comment type="subcellular location">
    <subcellularLocation>
        <location evidence="1">Cytoplasm</location>
    </subcellularLocation>
</comment>
<evidence type="ECO:0000259" key="6">
    <source>
        <dbReference type="SMART" id="SM00312"/>
    </source>
</evidence>
<dbReference type="AlphaFoldDB" id="A0A9P0BQ03"/>
<dbReference type="GO" id="GO:0043271">
    <property type="term" value="P:negative regulation of monoatomic ion transport"/>
    <property type="evidence" value="ECO:0007669"/>
    <property type="project" value="TreeGrafter"/>
</dbReference>
<dbReference type="GO" id="GO:0004672">
    <property type="term" value="F:protein kinase activity"/>
    <property type="evidence" value="ECO:0007669"/>
    <property type="project" value="InterPro"/>
</dbReference>
<sequence>MAIFEKTSHTKALIDDTEILNCTIENSQTVRKHTEYTLRVYRGILKDTSWTVSRRYKDFVDLHAALAPSGYELPLPPKKFFGNLDPSFIAERQIALQNYLNEILRHDELALSRQVRSFLDPHNYSANTAELALQTVSIALRGEGRFELKGAIADIGWRLRKHNFLVTDTKTQENCMLSWQNFGPDRYLNDKKLQAALKSLQNLVHPHIDPILAFQNLDTGVYVVRSIYEGGSLRDMIYHTEYSGNYLAKYSNPKNISPFVEEQIYDYGRQILEALKFLHEKGLPHGHIHPGNIMVVQHHVYLTDIENILLGGPHLYRQYLLQLRPNYSADNVDAYCFGRVLYEMTFGRPLPHCYCDTYPDYLSEEIKSVLRIILSRESCRSMPASLTDLLMLPTFNKRPVRHKDERATLKFPLALKEELRAAVDHIEDKLKKDQKKMRSAKREVRIQEILNSEDEMKKQKRKVKRRESQWQSMSSIPDMYISASVSDASSPTPPTTGAICARSPDSPSTYDPRRSLLDAICNFDKSRLAARHNAEHR</sequence>
<evidence type="ECO:0000259" key="5">
    <source>
        <dbReference type="SMART" id="SM00220"/>
    </source>
</evidence>
<dbReference type="GO" id="GO:0008333">
    <property type="term" value="P:endosome to lysosome transport"/>
    <property type="evidence" value="ECO:0007669"/>
    <property type="project" value="TreeGrafter"/>
</dbReference>
<dbReference type="GO" id="GO:0005769">
    <property type="term" value="C:early endosome"/>
    <property type="evidence" value="ECO:0007669"/>
    <property type="project" value="TreeGrafter"/>
</dbReference>
<evidence type="ECO:0000313" key="7">
    <source>
        <dbReference type="EMBL" id="CAH0590434.1"/>
    </source>
</evidence>
<protein>
    <recommendedName>
        <fullName evidence="9">PX domain-containing protein kinase-like protein</fullName>
    </recommendedName>
</protein>
<dbReference type="Proteomes" id="UP001154114">
    <property type="component" value="Chromosome 18"/>
</dbReference>
<dbReference type="SMART" id="SM00312">
    <property type="entry name" value="PX"/>
    <property type="match status" value="1"/>
</dbReference>
<keyword evidence="8" id="KW-1185">Reference proteome</keyword>
<dbReference type="InterPro" id="IPR000719">
    <property type="entry name" value="Prot_kinase_dom"/>
</dbReference>
<evidence type="ECO:0000256" key="3">
    <source>
        <dbReference type="SAM" id="Coils"/>
    </source>
</evidence>
<feature type="domain" description="PX" evidence="6">
    <location>
        <begin position="17"/>
        <end position="122"/>
    </location>
</feature>
<dbReference type="InterPro" id="IPR036871">
    <property type="entry name" value="PX_dom_sf"/>
</dbReference>
<evidence type="ECO:0008006" key="9">
    <source>
        <dbReference type="Google" id="ProtNLM"/>
    </source>
</evidence>
<proteinExistence type="predicted"/>
<dbReference type="PANTHER" id="PTHR22999">
    <property type="entry name" value="PX SERINE/THREONINE KINASE PXK"/>
    <property type="match status" value="1"/>
</dbReference>
<evidence type="ECO:0000256" key="1">
    <source>
        <dbReference type="ARBA" id="ARBA00004496"/>
    </source>
</evidence>
<dbReference type="Pfam" id="PF00787">
    <property type="entry name" value="PX"/>
    <property type="match status" value="1"/>
</dbReference>